<gene>
    <name evidence="2" type="ORF">EK21DRAFT_116365</name>
</gene>
<dbReference type="GO" id="GO:0005634">
    <property type="term" value="C:nucleus"/>
    <property type="evidence" value="ECO:0007669"/>
    <property type="project" value="TreeGrafter"/>
</dbReference>
<feature type="domain" description="Protein kinase" evidence="1">
    <location>
        <begin position="1"/>
        <end position="269"/>
    </location>
</feature>
<keyword evidence="3" id="KW-1185">Reference proteome</keyword>
<keyword evidence="2" id="KW-0808">Transferase</keyword>
<comment type="caution">
    <text evidence="2">The sequence shown here is derived from an EMBL/GenBank/DDBJ whole genome shotgun (WGS) entry which is preliminary data.</text>
</comment>
<dbReference type="Gene3D" id="1.10.510.10">
    <property type="entry name" value="Transferase(Phosphotransferase) domain 1"/>
    <property type="match status" value="1"/>
</dbReference>
<proteinExistence type="predicted"/>
<dbReference type="Pfam" id="PF00069">
    <property type="entry name" value="Pkinase"/>
    <property type="match status" value="1"/>
</dbReference>
<dbReference type="PANTHER" id="PTHR44167:SF24">
    <property type="entry name" value="SERINE_THREONINE-PROTEIN KINASE CHK2"/>
    <property type="match status" value="1"/>
</dbReference>
<keyword evidence="2" id="KW-0418">Kinase</keyword>
<dbReference type="OrthoDB" id="4062651at2759"/>
<dbReference type="InterPro" id="IPR011009">
    <property type="entry name" value="Kinase-like_dom_sf"/>
</dbReference>
<organism evidence="2 3">
    <name type="scientific">Setomelanomma holmii</name>
    <dbReference type="NCBI Taxonomy" id="210430"/>
    <lineage>
        <taxon>Eukaryota</taxon>
        <taxon>Fungi</taxon>
        <taxon>Dikarya</taxon>
        <taxon>Ascomycota</taxon>
        <taxon>Pezizomycotina</taxon>
        <taxon>Dothideomycetes</taxon>
        <taxon>Pleosporomycetidae</taxon>
        <taxon>Pleosporales</taxon>
        <taxon>Pleosporineae</taxon>
        <taxon>Phaeosphaeriaceae</taxon>
        <taxon>Setomelanomma</taxon>
    </lineage>
</organism>
<dbReference type="GO" id="GO:0044773">
    <property type="term" value="P:mitotic DNA damage checkpoint signaling"/>
    <property type="evidence" value="ECO:0007669"/>
    <property type="project" value="TreeGrafter"/>
</dbReference>
<dbReference type="CDD" id="cd00180">
    <property type="entry name" value="PKc"/>
    <property type="match status" value="1"/>
</dbReference>
<dbReference type="SMART" id="SM00220">
    <property type="entry name" value="S_TKc"/>
    <property type="match status" value="1"/>
</dbReference>
<dbReference type="AlphaFoldDB" id="A0A9P4H1J2"/>
<evidence type="ECO:0000313" key="2">
    <source>
        <dbReference type="EMBL" id="KAF2025915.1"/>
    </source>
</evidence>
<dbReference type="EMBL" id="ML978254">
    <property type="protein sequence ID" value="KAF2025915.1"/>
    <property type="molecule type" value="Genomic_DNA"/>
</dbReference>
<dbReference type="PROSITE" id="PS50011">
    <property type="entry name" value="PROTEIN_KINASE_DOM"/>
    <property type="match status" value="1"/>
</dbReference>
<reference evidence="2" key="1">
    <citation type="journal article" date="2020" name="Stud. Mycol.">
        <title>101 Dothideomycetes genomes: a test case for predicting lifestyles and emergence of pathogens.</title>
        <authorList>
            <person name="Haridas S."/>
            <person name="Albert R."/>
            <person name="Binder M."/>
            <person name="Bloem J."/>
            <person name="Labutti K."/>
            <person name="Salamov A."/>
            <person name="Andreopoulos B."/>
            <person name="Baker S."/>
            <person name="Barry K."/>
            <person name="Bills G."/>
            <person name="Bluhm B."/>
            <person name="Cannon C."/>
            <person name="Castanera R."/>
            <person name="Culley D."/>
            <person name="Daum C."/>
            <person name="Ezra D."/>
            <person name="Gonzalez J."/>
            <person name="Henrissat B."/>
            <person name="Kuo A."/>
            <person name="Liang C."/>
            <person name="Lipzen A."/>
            <person name="Lutzoni F."/>
            <person name="Magnuson J."/>
            <person name="Mondo S."/>
            <person name="Nolan M."/>
            <person name="Ohm R."/>
            <person name="Pangilinan J."/>
            <person name="Park H.-J."/>
            <person name="Ramirez L."/>
            <person name="Alfaro M."/>
            <person name="Sun H."/>
            <person name="Tritt A."/>
            <person name="Yoshinaga Y."/>
            <person name="Zwiers L.-H."/>
            <person name="Turgeon B."/>
            <person name="Goodwin S."/>
            <person name="Spatafora J."/>
            <person name="Crous P."/>
            <person name="Grigoriev I."/>
        </authorList>
    </citation>
    <scope>NUCLEOTIDE SEQUENCE</scope>
    <source>
        <strain evidence="2">CBS 110217</strain>
    </source>
</reference>
<evidence type="ECO:0000313" key="3">
    <source>
        <dbReference type="Proteomes" id="UP000799777"/>
    </source>
</evidence>
<dbReference type="GO" id="GO:0004674">
    <property type="term" value="F:protein serine/threonine kinase activity"/>
    <property type="evidence" value="ECO:0007669"/>
    <property type="project" value="TreeGrafter"/>
</dbReference>
<dbReference type="Proteomes" id="UP000799777">
    <property type="component" value="Unassembled WGS sequence"/>
</dbReference>
<accession>A0A9P4H1J2</accession>
<dbReference type="GO" id="GO:0005524">
    <property type="term" value="F:ATP binding"/>
    <property type="evidence" value="ECO:0007669"/>
    <property type="project" value="InterPro"/>
</dbReference>
<dbReference type="PANTHER" id="PTHR44167">
    <property type="entry name" value="OVARIAN-SPECIFIC SERINE/THREONINE-PROTEIN KINASE LOK-RELATED"/>
    <property type="match status" value="1"/>
</dbReference>
<dbReference type="InterPro" id="IPR000719">
    <property type="entry name" value="Prot_kinase_dom"/>
</dbReference>
<dbReference type="Gene3D" id="3.30.200.20">
    <property type="entry name" value="Phosphorylase Kinase, domain 1"/>
    <property type="match status" value="1"/>
</dbReference>
<evidence type="ECO:0000259" key="1">
    <source>
        <dbReference type="PROSITE" id="PS50011"/>
    </source>
</evidence>
<protein>
    <submittedName>
        <fullName evidence="2">Kinase-like protein</fullName>
    </submittedName>
</protein>
<name>A0A9P4H1J2_9PLEO</name>
<dbReference type="SUPFAM" id="SSF56112">
    <property type="entry name" value="Protein kinase-like (PK-like)"/>
    <property type="match status" value="1"/>
</dbReference>
<sequence length="298" mass="34640">MARKRIFIKRVNAQATTGNKQAIRSEIENMRSLDHQHIVKVVSCYQEPSGPSSANFYVLLHPSADNDLQNFLEETCNKASSSDRELYISWINSWFQCLLSALAYLHYQGIHHEDIKPANIVHCSHQIYFTDFSSSRKVTSWEETSTESPAAASRLFAAPEALYDGTRRFRHGSETDVFSLGLVFVEMVTVMIGKNIDDLRSYLFDEANEPRQYHRVVHKIATWFWRQETPATRIFDKIVYYMLKQDRSKRFGAQETVDTLNQSGDLETLTGCECRFFRWERRQPEIEMTDDEDLVIVN</sequence>